<keyword evidence="1" id="KW-0378">Hydrolase</keyword>
<evidence type="ECO:0000313" key="4">
    <source>
        <dbReference type="Proteomes" id="UP001530293"/>
    </source>
</evidence>
<dbReference type="Proteomes" id="UP001530293">
    <property type="component" value="Unassembled WGS sequence"/>
</dbReference>
<accession>A0ABD3N0T2</accession>
<dbReference type="AlphaFoldDB" id="A0ABD3N0T2"/>
<feature type="domain" description="CN hydrolase" evidence="2">
    <location>
        <begin position="62"/>
        <end position="411"/>
    </location>
</feature>
<comment type="caution">
    <text evidence="3">The sequence shown here is derived from an EMBL/GenBank/DDBJ whole genome shotgun (WGS) entry which is preliminary data.</text>
</comment>
<sequence>MQHISLAVVSMLPRTTIIIALSLSSHHSVTVTTAAAAAAAAMTMSTTTSPSSSNTANGIVARRAAIAQLRSTSDKHANLINVAKCAGWAKRHGAQMLFLPECFGFMGESAEQTLKEADPPILSNNAAEFEDDNVGSWCPATTLFREILSQTIANAAGGDGDGDDQDGDQLSVEIMSAFSASSSLPTISIIDELRFIACKSKLWISGGGVHTKATMPQATTSTTATTTNPVDENKVYNTHVIINDRGQIQAHYHKIHLFDVSIPGKVELRESSTTSPGTKLVVCDSPIGKLGLSICYDMRFAEMYVEMVQKRGAQVLLMPSAFTVPTGKAHWHALLKARAIENQCYVIAAAQVGRHNEKRQSYGHSLVYDPWGDSPADAGGNDGAGSHGTVAGKTCNSPVYAPSLIIADIDLNKVEKVRQSMPMQIHRNEFRFSD</sequence>
<keyword evidence="4" id="KW-1185">Reference proteome</keyword>
<dbReference type="Pfam" id="PF00795">
    <property type="entry name" value="CN_hydrolase"/>
    <property type="match status" value="1"/>
</dbReference>
<dbReference type="GO" id="GO:0016787">
    <property type="term" value="F:hydrolase activity"/>
    <property type="evidence" value="ECO:0007669"/>
    <property type="project" value="UniProtKB-KW"/>
</dbReference>
<reference evidence="3 4" key="1">
    <citation type="submission" date="2024-10" db="EMBL/GenBank/DDBJ databases">
        <title>Updated reference genomes for cyclostephanoid diatoms.</title>
        <authorList>
            <person name="Roberts W.R."/>
            <person name="Alverson A.J."/>
        </authorList>
    </citation>
    <scope>NUCLEOTIDE SEQUENCE [LARGE SCALE GENOMIC DNA]</scope>
    <source>
        <strain evidence="3 4">AJA232-27</strain>
    </source>
</reference>
<dbReference type="InterPro" id="IPR003010">
    <property type="entry name" value="C-N_Hydrolase"/>
</dbReference>
<name>A0ABD3N0T2_9STRA</name>
<proteinExistence type="predicted"/>
<dbReference type="InterPro" id="IPR045254">
    <property type="entry name" value="Nit1/2_C-N_Hydrolase"/>
</dbReference>
<dbReference type="Gene3D" id="3.60.110.10">
    <property type="entry name" value="Carbon-nitrogen hydrolase"/>
    <property type="match status" value="1"/>
</dbReference>
<evidence type="ECO:0000259" key="2">
    <source>
        <dbReference type="PROSITE" id="PS50263"/>
    </source>
</evidence>
<evidence type="ECO:0000256" key="1">
    <source>
        <dbReference type="ARBA" id="ARBA00022801"/>
    </source>
</evidence>
<dbReference type="InterPro" id="IPR036526">
    <property type="entry name" value="C-N_Hydrolase_sf"/>
</dbReference>
<protein>
    <recommendedName>
        <fullName evidence="2">CN hydrolase domain-containing protein</fullName>
    </recommendedName>
</protein>
<dbReference type="PANTHER" id="PTHR23088:SF27">
    <property type="entry name" value="DEAMINATED GLUTATHIONE AMIDASE"/>
    <property type="match status" value="1"/>
</dbReference>
<gene>
    <name evidence="3" type="ORF">ACHAWU_005756</name>
</gene>
<dbReference type="PANTHER" id="PTHR23088">
    <property type="entry name" value="NITRILASE-RELATED"/>
    <property type="match status" value="1"/>
</dbReference>
<organism evidence="3 4">
    <name type="scientific">Discostella pseudostelligera</name>
    <dbReference type="NCBI Taxonomy" id="259834"/>
    <lineage>
        <taxon>Eukaryota</taxon>
        <taxon>Sar</taxon>
        <taxon>Stramenopiles</taxon>
        <taxon>Ochrophyta</taxon>
        <taxon>Bacillariophyta</taxon>
        <taxon>Coscinodiscophyceae</taxon>
        <taxon>Thalassiosirophycidae</taxon>
        <taxon>Stephanodiscales</taxon>
        <taxon>Stephanodiscaceae</taxon>
        <taxon>Discostella</taxon>
    </lineage>
</organism>
<dbReference type="CDD" id="cd07572">
    <property type="entry name" value="nit"/>
    <property type="match status" value="1"/>
</dbReference>
<dbReference type="EMBL" id="JALLBG020000052">
    <property type="protein sequence ID" value="KAL3769708.1"/>
    <property type="molecule type" value="Genomic_DNA"/>
</dbReference>
<dbReference type="SUPFAM" id="SSF56317">
    <property type="entry name" value="Carbon-nitrogen hydrolase"/>
    <property type="match status" value="2"/>
</dbReference>
<dbReference type="PROSITE" id="PS50263">
    <property type="entry name" value="CN_HYDROLASE"/>
    <property type="match status" value="1"/>
</dbReference>
<evidence type="ECO:0000313" key="3">
    <source>
        <dbReference type="EMBL" id="KAL3769708.1"/>
    </source>
</evidence>